<proteinExistence type="predicted"/>
<keyword evidence="2" id="KW-1185">Reference proteome</keyword>
<evidence type="ECO:0000313" key="2">
    <source>
        <dbReference type="Proteomes" id="UP001178461"/>
    </source>
</evidence>
<dbReference type="AlphaFoldDB" id="A0AA35K3F1"/>
<gene>
    <name evidence="1" type="ORF">PODLI_1B031778</name>
</gene>
<name>A0AA35K3F1_9SAUR</name>
<organism evidence="1 2">
    <name type="scientific">Podarcis lilfordi</name>
    <name type="common">Lilford's wall lizard</name>
    <dbReference type="NCBI Taxonomy" id="74358"/>
    <lineage>
        <taxon>Eukaryota</taxon>
        <taxon>Metazoa</taxon>
        <taxon>Chordata</taxon>
        <taxon>Craniata</taxon>
        <taxon>Vertebrata</taxon>
        <taxon>Euteleostomi</taxon>
        <taxon>Lepidosauria</taxon>
        <taxon>Squamata</taxon>
        <taxon>Bifurcata</taxon>
        <taxon>Unidentata</taxon>
        <taxon>Episquamata</taxon>
        <taxon>Laterata</taxon>
        <taxon>Lacertibaenia</taxon>
        <taxon>Lacertidae</taxon>
        <taxon>Podarcis</taxon>
    </lineage>
</organism>
<reference evidence="1" key="1">
    <citation type="submission" date="2022-12" db="EMBL/GenBank/DDBJ databases">
        <authorList>
            <person name="Alioto T."/>
            <person name="Alioto T."/>
            <person name="Gomez Garrido J."/>
        </authorList>
    </citation>
    <scope>NUCLEOTIDE SEQUENCE</scope>
</reference>
<dbReference type="EMBL" id="OX395128">
    <property type="protein sequence ID" value="CAI5769723.1"/>
    <property type="molecule type" value="Genomic_DNA"/>
</dbReference>
<accession>A0AA35K3F1</accession>
<evidence type="ECO:0000313" key="1">
    <source>
        <dbReference type="EMBL" id="CAI5769723.1"/>
    </source>
</evidence>
<dbReference type="Proteomes" id="UP001178461">
    <property type="component" value="Chromosome 3"/>
</dbReference>
<sequence>MATAVLENRLFTLGAVGSYFWPPPGKKQLKRGPGYCQGPGRPEFMTEKKMNCRQIFNCYGLDDRQGAPQCRKKRRQSQG</sequence>
<protein>
    <submittedName>
        <fullName evidence="1">Uncharacterized protein</fullName>
    </submittedName>
</protein>